<sequence>MSAPYRHPHYGASSSRNHQWVCNDHDAAYGRTYDAYYNHQQQYAHPADYRDAYAYQPDYYAAYPSAYDAPAAYADAQRYKWRDVYGYGAAWRQDGYDAQSYHQHAAYDAPAARYDYEAAHARQHPMQPANQVANGVAAELKSVAGAPAAPKKMREAAAAAAASAEPQPWTPAAAYQPPHAYNYNSFHQQQQQQQQRDYHSYASAGGAPSARYQPYARSVAASGSAPATPTQMNRPPPQQRAQPAAIRAAPRPNYLEQAKQTSRELTEDETRERKLLVVLDLNGTLVFRAKSGNGRAVDSVRAVPRPFLFSFLQYCLGLSTDAAAARGKAVDAAQRPHGSHFWHTDADHVYEPRSAGHAEVVVWSSAQPFNVDAMVRASFDGAVRAHILRVWARDTLVPLRFFQSKAESIKDLEIVWAELNAFAHDQPSPGRLMAQARDVADQACPDDVPPASAPTAPAADKKYRGKKHKDKMKQLKLNAKKEAEERVSAALEAARMAEELGPWGAENTVLVDDSVAKARLQPYNHLRIPEFGKEDAGRMRKFIRQQLEGAEGGEGEAALEYDSDLSVADEAKVAKTVPAMKDGDATATSAITNDGGAASASAATNDVDTAATSIATTDADTVAASSTTTDVDAAMPADEPHPKLEQAAPTTELTADSATERKKKPIPESRLDDVLLQTIGVLETLRHQSNVSAFIYHGGIKGYGQPKTSLNEAQRAEHVAAGFTPEFWAEEGRKVCAKLGIEVKAWVPGAAASATAARL</sequence>
<dbReference type="Gene3D" id="3.40.50.1000">
    <property type="entry name" value="HAD superfamily/HAD-like"/>
    <property type="match status" value="1"/>
</dbReference>
<evidence type="ECO:0000259" key="2">
    <source>
        <dbReference type="SMART" id="SM00577"/>
    </source>
</evidence>
<accession>A0A2N8UJG7</accession>
<feature type="compositionally biased region" description="Low complexity" evidence="1">
    <location>
        <begin position="620"/>
        <end position="634"/>
    </location>
</feature>
<feature type="region of interest" description="Disordered" evidence="1">
    <location>
        <begin position="442"/>
        <end position="471"/>
    </location>
</feature>
<evidence type="ECO:0000313" key="3">
    <source>
        <dbReference type="EMBL" id="SJX64991.1"/>
    </source>
</evidence>
<dbReference type="InterPro" id="IPR004274">
    <property type="entry name" value="FCP1_dom"/>
</dbReference>
<dbReference type="PANTHER" id="PTHR12210">
    <property type="entry name" value="DULLARD PROTEIN PHOSPHATASE"/>
    <property type="match status" value="1"/>
</dbReference>
<dbReference type="Proteomes" id="UP000239563">
    <property type="component" value="Chromosome XV"/>
</dbReference>
<proteinExistence type="predicted"/>
<dbReference type="SMART" id="SM00577">
    <property type="entry name" value="CPDc"/>
    <property type="match status" value="1"/>
</dbReference>
<feature type="region of interest" description="Disordered" evidence="1">
    <location>
        <begin position="620"/>
        <end position="666"/>
    </location>
</feature>
<evidence type="ECO:0000256" key="1">
    <source>
        <dbReference type="SAM" id="MobiDB-lite"/>
    </source>
</evidence>
<gene>
    <name evidence="3" type="ORF">SRS1_15818</name>
</gene>
<feature type="domain" description="FCP1 homology" evidence="2">
    <location>
        <begin position="273"/>
        <end position="538"/>
    </location>
</feature>
<dbReference type="InterPro" id="IPR023214">
    <property type="entry name" value="HAD_sf"/>
</dbReference>
<feature type="compositionally biased region" description="Polar residues" evidence="1">
    <location>
        <begin position="648"/>
        <end position="657"/>
    </location>
</feature>
<name>A0A2N8UJG7_9BASI</name>
<protein>
    <recommendedName>
        <fullName evidence="2">FCP1 homology domain-containing protein</fullName>
    </recommendedName>
</protein>
<dbReference type="EMBL" id="LT795068">
    <property type="protein sequence ID" value="SJX64991.1"/>
    <property type="molecule type" value="Genomic_DNA"/>
</dbReference>
<dbReference type="AlphaFoldDB" id="A0A2N8UJG7"/>
<reference evidence="3 4" key="1">
    <citation type="submission" date="2017-02" db="EMBL/GenBank/DDBJ databases">
        <authorList>
            <person name="Peterson S.W."/>
        </authorList>
    </citation>
    <scope>NUCLEOTIDE SEQUENCE [LARGE SCALE GENOMIC DNA]</scope>
    <source>
        <strain evidence="3 4">SRS1_H2-8</strain>
    </source>
</reference>
<feature type="region of interest" description="Disordered" evidence="1">
    <location>
        <begin position="186"/>
        <end position="267"/>
    </location>
</feature>
<feature type="compositionally biased region" description="Low complexity" evidence="1">
    <location>
        <begin position="239"/>
        <end position="252"/>
    </location>
</feature>
<dbReference type="InterPro" id="IPR050365">
    <property type="entry name" value="TIM50"/>
</dbReference>
<organism evidence="3 4">
    <name type="scientific">Sporisorium reilianum f. sp. reilianum</name>
    <dbReference type="NCBI Taxonomy" id="72559"/>
    <lineage>
        <taxon>Eukaryota</taxon>
        <taxon>Fungi</taxon>
        <taxon>Dikarya</taxon>
        <taxon>Basidiomycota</taxon>
        <taxon>Ustilaginomycotina</taxon>
        <taxon>Ustilaginomycetes</taxon>
        <taxon>Ustilaginales</taxon>
        <taxon>Ustilaginaceae</taxon>
        <taxon>Sporisorium</taxon>
    </lineage>
</organism>
<evidence type="ECO:0000313" key="4">
    <source>
        <dbReference type="Proteomes" id="UP000239563"/>
    </source>
</evidence>